<keyword evidence="2" id="KW-1185">Reference proteome</keyword>
<name>A0A285JHQ5_9GAMM</name>
<accession>A0A285JHQ5</accession>
<reference evidence="2" key="1">
    <citation type="submission" date="2017-09" db="EMBL/GenBank/DDBJ databases">
        <authorList>
            <person name="Varghese N."/>
            <person name="Submissions S."/>
        </authorList>
    </citation>
    <scope>NUCLEOTIDE SEQUENCE [LARGE SCALE GENOMIC DNA]</scope>
    <source>
        <strain evidence="2">CGMCC 1.12461</strain>
    </source>
</reference>
<gene>
    <name evidence="1" type="ORF">SAMN06297280_3696</name>
</gene>
<dbReference type="EMBL" id="OBEB01000009">
    <property type="protein sequence ID" value="SNY59829.1"/>
    <property type="molecule type" value="Genomic_DNA"/>
</dbReference>
<sequence length="264" mass="30567">MTMIAPLLLSLAISTAGYSQSELRTLQYAVNSYAYSNALEQFYQNCLQLDPEQYMVKKPDNTRFHNLLQQQLQLEINQFVSSVATNPKLRQRAPDDISLTDCNDHAAYQKVLDRYELELFALEIATPVKVSKQDAASHRKQQQQLAIKSATELLARSKAVAIVSIIDRNSLSTLEQSNFLHPEYKGRYIYRVDQGWRNIPSRYMGMQSYLTEQQYGKGPKSWLLLLDQHNQFLKVFDEAEARVYLNLLGKPEWHFDNQGNLQRR</sequence>
<dbReference type="Proteomes" id="UP000219353">
    <property type="component" value="Unassembled WGS sequence"/>
</dbReference>
<proteinExistence type="predicted"/>
<evidence type="ECO:0000313" key="2">
    <source>
        <dbReference type="Proteomes" id="UP000219353"/>
    </source>
</evidence>
<dbReference type="AlphaFoldDB" id="A0A285JHQ5"/>
<organism evidence="1 2">
    <name type="scientific">Arsukibacterium tuosuense</name>
    <dbReference type="NCBI Taxonomy" id="1323745"/>
    <lineage>
        <taxon>Bacteria</taxon>
        <taxon>Pseudomonadati</taxon>
        <taxon>Pseudomonadota</taxon>
        <taxon>Gammaproteobacteria</taxon>
        <taxon>Chromatiales</taxon>
        <taxon>Chromatiaceae</taxon>
        <taxon>Arsukibacterium</taxon>
    </lineage>
</organism>
<evidence type="ECO:0000313" key="1">
    <source>
        <dbReference type="EMBL" id="SNY59829.1"/>
    </source>
</evidence>
<protein>
    <submittedName>
        <fullName evidence="1">Uncharacterized protein</fullName>
    </submittedName>
</protein>